<reference evidence="1" key="1">
    <citation type="journal article" date="2012" name="PLoS ONE">
        <title>Gene sets for utilization of primary and secondary nutrition supplies in the distal gut of endangered iberian lynx.</title>
        <authorList>
            <person name="Alcaide M."/>
            <person name="Messina E."/>
            <person name="Richter M."/>
            <person name="Bargiela R."/>
            <person name="Peplies J."/>
            <person name="Huws S.A."/>
            <person name="Newbold C.J."/>
            <person name="Golyshin P.N."/>
            <person name="Simon M.A."/>
            <person name="Lopez G."/>
            <person name="Yakimov M.M."/>
            <person name="Ferrer M."/>
        </authorList>
    </citation>
    <scope>NUCLEOTIDE SEQUENCE</scope>
</reference>
<dbReference type="AlphaFoldDB" id="J9H768"/>
<comment type="caution">
    <text evidence="1">The sequence shown here is derived from an EMBL/GenBank/DDBJ whole genome shotgun (WGS) entry which is preliminary data.</text>
</comment>
<gene>
    <name evidence="1" type="ORF">EVA_01865</name>
</gene>
<name>J9H768_9ZZZZ</name>
<organism evidence="1">
    <name type="scientific">gut metagenome</name>
    <dbReference type="NCBI Taxonomy" id="749906"/>
    <lineage>
        <taxon>unclassified sequences</taxon>
        <taxon>metagenomes</taxon>
        <taxon>organismal metagenomes</taxon>
    </lineage>
</organism>
<dbReference type="EMBL" id="AMCI01000271">
    <property type="protein sequence ID" value="EJX10025.1"/>
    <property type="molecule type" value="Genomic_DNA"/>
</dbReference>
<accession>J9H768</accession>
<proteinExistence type="predicted"/>
<sequence>MNNIFTTQLVSLSTEVGICLFIKNQLSNAVAITQIDEGHTSHFAATLHPSSQGYFLANVFNTQFAACFRSIHNIYVYDCIINVAVKRREITNILPFQKRPAPLIPYEPLLIAFHK</sequence>
<protein>
    <submittedName>
        <fullName evidence="1">Uncharacterized protein</fullName>
    </submittedName>
</protein>
<evidence type="ECO:0000313" key="1">
    <source>
        <dbReference type="EMBL" id="EJX10025.1"/>
    </source>
</evidence>